<dbReference type="PANTHER" id="PTHR37984:SF5">
    <property type="entry name" value="PROTEIN NYNRIN-LIKE"/>
    <property type="match status" value="1"/>
</dbReference>
<evidence type="ECO:0000259" key="1">
    <source>
        <dbReference type="Pfam" id="PF17921"/>
    </source>
</evidence>
<feature type="domain" description="Integrase zinc-binding" evidence="1">
    <location>
        <begin position="72"/>
        <end position="128"/>
    </location>
</feature>
<dbReference type="AlphaFoldDB" id="A0A9W7JEY8"/>
<gene>
    <name evidence="2" type="ORF">HRI_004921700</name>
</gene>
<dbReference type="PANTHER" id="PTHR37984">
    <property type="entry name" value="PROTEIN CBG26694"/>
    <property type="match status" value="1"/>
</dbReference>
<comment type="caution">
    <text evidence="2">The sequence shown here is derived from an EMBL/GenBank/DDBJ whole genome shotgun (WGS) entry which is preliminary data.</text>
</comment>
<evidence type="ECO:0000313" key="2">
    <source>
        <dbReference type="EMBL" id="GMJ12525.1"/>
    </source>
</evidence>
<protein>
    <recommendedName>
        <fullName evidence="1">Integrase zinc-binding domain-containing protein</fullName>
    </recommendedName>
</protein>
<evidence type="ECO:0000313" key="3">
    <source>
        <dbReference type="Proteomes" id="UP001165190"/>
    </source>
</evidence>
<dbReference type="Gene3D" id="1.10.340.70">
    <property type="match status" value="1"/>
</dbReference>
<dbReference type="InterPro" id="IPR050951">
    <property type="entry name" value="Retrovirus_Pol_polyprotein"/>
</dbReference>
<dbReference type="Proteomes" id="UP001165190">
    <property type="component" value="Unassembled WGS sequence"/>
</dbReference>
<name>A0A9W7JEY8_HIBTR</name>
<dbReference type="Pfam" id="PF17921">
    <property type="entry name" value="Integrase_H2C2"/>
    <property type="match status" value="1"/>
</dbReference>
<dbReference type="InterPro" id="IPR041588">
    <property type="entry name" value="Integrase_H2C2"/>
</dbReference>
<proteinExistence type="predicted"/>
<dbReference type="FunFam" id="1.10.340.70:FF:000001">
    <property type="entry name" value="Retrovirus-related Pol polyprotein from transposon gypsy-like Protein"/>
    <property type="match status" value="1"/>
</dbReference>
<keyword evidence="3" id="KW-1185">Reference proteome</keyword>
<organism evidence="2 3">
    <name type="scientific">Hibiscus trionum</name>
    <name type="common">Flower of an hour</name>
    <dbReference type="NCBI Taxonomy" id="183268"/>
    <lineage>
        <taxon>Eukaryota</taxon>
        <taxon>Viridiplantae</taxon>
        <taxon>Streptophyta</taxon>
        <taxon>Embryophyta</taxon>
        <taxon>Tracheophyta</taxon>
        <taxon>Spermatophyta</taxon>
        <taxon>Magnoliopsida</taxon>
        <taxon>eudicotyledons</taxon>
        <taxon>Gunneridae</taxon>
        <taxon>Pentapetalae</taxon>
        <taxon>rosids</taxon>
        <taxon>malvids</taxon>
        <taxon>Malvales</taxon>
        <taxon>Malvaceae</taxon>
        <taxon>Malvoideae</taxon>
        <taxon>Hibiscus</taxon>
    </lineage>
</organism>
<sequence>MFARLSLSSDGGLVAELQVRPTLSQMIREKQLQDRSLAHHVQNIAEERHTKYSFRDDGVLCFRDRIVVPNDGDLRRTILSEAHNSLLAIHPGSTKMYRGLKDEYYWVGLKRDVAVFVSKCMVCQCVKAEH</sequence>
<dbReference type="OrthoDB" id="1736806at2759"/>
<accession>A0A9W7JEY8</accession>
<dbReference type="EMBL" id="BSYR01000064">
    <property type="protein sequence ID" value="GMJ12525.1"/>
    <property type="molecule type" value="Genomic_DNA"/>
</dbReference>
<reference evidence="2" key="1">
    <citation type="submission" date="2023-05" db="EMBL/GenBank/DDBJ databases">
        <title>Genome and transcriptome analyses reveal genes involved in the formation of fine ridges on petal epidermal cells in Hibiscus trionum.</title>
        <authorList>
            <person name="Koshimizu S."/>
            <person name="Masuda S."/>
            <person name="Ishii T."/>
            <person name="Shirasu K."/>
            <person name="Hoshino A."/>
            <person name="Arita M."/>
        </authorList>
    </citation>
    <scope>NUCLEOTIDE SEQUENCE</scope>
    <source>
        <strain evidence="2">Hamamatsu line</strain>
    </source>
</reference>